<dbReference type="EMBL" id="CAJGYO010000011">
    <property type="protein sequence ID" value="CAD6260338.1"/>
    <property type="molecule type" value="Genomic_DNA"/>
</dbReference>
<dbReference type="PANTHER" id="PTHR28626">
    <property type="entry name" value="SRR1-LIKE PROTEIN"/>
    <property type="match status" value="1"/>
</dbReference>
<feature type="domain" description="SRR1-like" evidence="2">
    <location>
        <begin position="3"/>
        <end position="128"/>
    </location>
</feature>
<dbReference type="OrthoDB" id="687440at2759"/>
<name>A0A811QVL5_9POAL</name>
<dbReference type="GO" id="GO:0005634">
    <property type="term" value="C:nucleus"/>
    <property type="evidence" value="ECO:0007669"/>
    <property type="project" value="TreeGrafter"/>
</dbReference>
<gene>
    <name evidence="3" type="ORF">NCGR_LOCUS43772</name>
</gene>
<organism evidence="3 4">
    <name type="scientific">Miscanthus lutarioriparius</name>
    <dbReference type="NCBI Taxonomy" id="422564"/>
    <lineage>
        <taxon>Eukaryota</taxon>
        <taxon>Viridiplantae</taxon>
        <taxon>Streptophyta</taxon>
        <taxon>Embryophyta</taxon>
        <taxon>Tracheophyta</taxon>
        <taxon>Spermatophyta</taxon>
        <taxon>Magnoliopsida</taxon>
        <taxon>Liliopsida</taxon>
        <taxon>Poales</taxon>
        <taxon>Poaceae</taxon>
        <taxon>PACMAD clade</taxon>
        <taxon>Panicoideae</taxon>
        <taxon>Andropogonodae</taxon>
        <taxon>Andropogoneae</taxon>
        <taxon>Saccharinae</taxon>
        <taxon>Miscanthus</taxon>
    </lineage>
</organism>
<reference evidence="3" key="1">
    <citation type="submission" date="2020-10" db="EMBL/GenBank/DDBJ databases">
        <authorList>
            <person name="Han B."/>
            <person name="Lu T."/>
            <person name="Zhao Q."/>
            <person name="Huang X."/>
            <person name="Zhao Y."/>
        </authorList>
    </citation>
    <scope>NUCLEOTIDE SEQUENCE</scope>
</reference>
<dbReference type="InterPro" id="IPR040044">
    <property type="entry name" value="SRR1L"/>
</dbReference>
<dbReference type="InterPro" id="IPR012942">
    <property type="entry name" value="SRR1-like"/>
</dbReference>
<evidence type="ECO:0000313" key="3">
    <source>
        <dbReference type="EMBL" id="CAD6260338.1"/>
    </source>
</evidence>
<evidence type="ECO:0000313" key="4">
    <source>
        <dbReference type="Proteomes" id="UP000604825"/>
    </source>
</evidence>
<evidence type="ECO:0000256" key="1">
    <source>
        <dbReference type="SAM" id="MobiDB-lite"/>
    </source>
</evidence>
<sequence length="360" mass="40477">MTLVIYGLGSFEFDVKSQYQLAFSLLLKEDKIFPVGDIELYDPALSPADVKSCFDLGIRVLLVNEQCHRRVEKPTIFYVPGLKFVGNLIEANLSPKHLNKMILVSYGFKDGGERLTLKEKIHLDFKLVLEYNSFLAFDHVSSLRMQLEERISCPFRDQCAFRGDVTPFWGHVFRHRLPAMKRTTWSPPPKGWVKLSFHGIGCSKGTPACIGGILHNDKGEVLSYYAGPVGDVDEIVASARALDMGLQIMIDLHEPVFKLIIQGGNLMVIRWCNIISCPPERAYDLFSRISWCMNLRPSEAPAPDELPTECNKGEDEGDGSKDADYDNGPKDDDQEGGGASSESVIPRGWTRREYIAWQVE</sequence>
<comment type="caution">
    <text evidence="3">The sequence shown here is derived from an EMBL/GenBank/DDBJ whole genome shotgun (WGS) entry which is preliminary data.</text>
</comment>
<accession>A0A811QVL5</accession>
<dbReference type="AlphaFoldDB" id="A0A811QVL5"/>
<feature type="compositionally biased region" description="Basic and acidic residues" evidence="1">
    <location>
        <begin position="311"/>
        <end position="331"/>
    </location>
</feature>
<dbReference type="GO" id="GO:0005737">
    <property type="term" value="C:cytoplasm"/>
    <property type="evidence" value="ECO:0007669"/>
    <property type="project" value="TreeGrafter"/>
</dbReference>
<feature type="region of interest" description="Disordered" evidence="1">
    <location>
        <begin position="301"/>
        <end position="345"/>
    </location>
</feature>
<evidence type="ECO:0000259" key="2">
    <source>
        <dbReference type="Pfam" id="PF07985"/>
    </source>
</evidence>
<dbReference type="Pfam" id="PF07985">
    <property type="entry name" value="SRR1"/>
    <property type="match status" value="1"/>
</dbReference>
<proteinExistence type="predicted"/>
<keyword evidence="4" id="KW-1185">Reference proteome</keyword>
<dbReference type="PANTHER" id="PTHR28626:SF7">
    <property type="entry name" value="OS04G0588900 PROTEIN"/>
    <property type="match status" value="1"/>
</dbReference>
<dbReference type="Proteomes" id="UP000604825">
    <property type="component" value="Unassembled WGS sequence"/>
</dbReference>
<protein>
    <recommendedName>
        <fullName evidence="2">SRR1-like domain-containing protein</fullName>
    </recommendedName>
</protein>